<reference evidence="2" key="1">
    <citation type="submission" date="2023-03" db="EMBL/GenBank/DDBJ databases">
        <authorList>
            <person name="Steffen K."/>
            <person name="Cardenas P."/>
        </authorList>
    </citation>
    <scope>NUCLEOTIDE SEQUENCE</scope>
</reference>
<dbReference type="EMBL" id="CASHTH010000564">
    <property type="protein sequence ID" value="CAI8004453.1"/>
    <property type="molecule type" value="Genomic_DNA"/>
</dbReference>
<dbReference type="Proteomes" id="UP001174909">
    <property type="component" value="Unassembled WGS sequence"/>
</dbReference>
<dbReference type="Pfam" id="PF07045">
    <property type="entry name" value="DUF1330"/>
    <property type="match status" value="1"/>
</dbReference>
<protein>
    <recommendedName>
        <fullName evidence="1">DUF1330 domain-containing protein</fullName>
    </recommendedName>
</protein>
<dbReference type="Gene3D" id="3.30.70.100">
    <property type="match status" value="1"/>
</dbReference>
<dbReference type="PANTHER" id="PTHR41521:SF4">
    <property type="entry name" value="BLR0684 PROTEIN"/>
    <property type="match status" value="1"/>
</dbReference>
<evidence type="ECO:0000313" key="2">
    <source>
        <dbReference type="EMBL" id="CAI8004453.1"/>
    </source>
</evidence>
<proteinExistence type="predicted"/>
<dbReference type="AlphaFoldDB" id="A0AA35R610"/>
<feature type="domain" description="DUF1330" evidence="1">
    <location>
        <begin position="3"/>
        <end position="95"/>
    </location>
</feature>
<dbReference type="SUPFAM" id="SSF54909">
    <property type="entry name" value="Dimeric alpha+beta barrel"/>
    <property type="match status" value="1"/>
</dbReference>
<organism evidence="2 3">
    <name type="scientific">Geodia barretti</name>
    <name type="common">Barrett's horny sponge</name>
    <dbReference type="NCBI Taxonomy" id="519541"/>
    <lineage>
        <taxon>Eukaryota</taxon>
        <taxon>Metazoa</taxon>
        <taxon>Porifera</taxon>
        <taxon>Demospongiae</taxon>
        <taxon>Heteroscleromorpha</taxon>
        <taxon>Tetractinellida</taxon>
        <taxon>Astrophorina</taxon>
        <taxon>Geodiidae</taxon>
        <taxon>Geodia</taxon>
    </lineage>
</organism>
<comment type="caution">
    <text evidence="2">The sequence shown here is derived from an EMBL/GenBank/DDBJ whole genome shotgun (WGS) entry which is preliminary data.</text>
</comment>
<dbReference type="InterPro" id="IPR010753">
    <property type="entry name" value="DUF1330"/>
</dbReference>
<evidence type="ECO:0000259" key="1">
    <source>
        <dbReference type="Pfam" id="PF07045"/>
    </source>
</evidence>
<gene>
    <name evidence="2" type="ORF">GBAR_LOCUS3932</name>
</gene>
<dbReference type="PANTHER" id="PTHR41521">
    <property type="match status" value="1"/>
</dbReference>
<accession>A0AA35R610</accession>
<keyword evidence="3" id="KW-1185">Reference proteome</keyword>
<evidence type="ECO:0000313" key="3">
    <source>
        <dbReference type="Proteomes" id="UP001174909"/>
    </source>
</evidence>
<sequence>MAGYMIADVTVTDPEGFEEYRKLVSATIEAYGGRYVVRGGATETVEGDWNPSRLVVLEFDSVEQAKAWYYSNEYAGPKEMRHNSATTNAIFVEGM</sequence>
<dbReference type="InterPro" id="IPR011008">
    <property type="entry name" value="Dimeric_a/b-barrel"/>
</dbReference>
<name>A0AA35R610_GEOBA</name>